<proteinExistence type="predicted"/>
<dbReference type="SUPFAM" id="SSF46689">
    <property type="entry name" value="Homeodomain-like"/>
    <property type="match status" value="1"/>
</dbReference>
<dbReference type="EMBL" id="OX365700">
    <property type="protein sequence ID" value="CAI4034140.1"/>
    <property type="molecule type" value="Genomic_DNA"/>
</dbReference>
<feature type="region of interest" description="Disordered" evidence="1">
    <location>
        <begin position="64"/>
        <end position="84"/>
    </location>
</feature>
<evidence type="ECO:0000256" key="1">
    <source>
        <dbReference type="SAM" id="MobiDB-lite"/>
    </source>
</evidence>
<keyword evidence="4" id="KW-1185">Reference proteome</keyword>
<organism evidence="3 4">
    <name type="scientific">Nitrospira tepida</name>
    <dbReference type="NCBI Taxonomy" id="2973512"/>
    <lineage>
        <taxon>Bacteria</taxon>
        <taxon>Pseudomonadati</taxon>
        <taxon>Nitrospirota</taxon>
        <taxon>Nitrospiria</taxon>
        <taxon>Nitrospirales</taxon>
        <taxon>Nitrospiraceae</taxon>
        <taxon>Nitrospira</taxon>
    </lineage>
</organism>
<accession>A0AA86T8I2</accession>
<dbReference type="Pfam" id="PF13592">
    <property type="entry name" value="HTH_33"/>
    <property type="match status" value="1"/>
</dbReference>
<name>A0AA86T8I2_9BACT</name>
<dbReference type="Proteomes" id="UP001179121">
    <property type="component" value="Chromosome"/>
</dbReference>
<evidence type="ECO:0000313" key="4">
    <source>
        <dbReference type="Proteomes" id="UP001179121"/>
    </source>
</evidence>
<dbReference type="InterPro" id="IPR009057">
    <property type="entry name" value="Homeodomain-like_sf"/>
</dbReference>
<dbReference type="AlphaFoldDB" id="A0AA86T8I2"/>
<feature type="domain" description="Winged helix-turn helix" evidence="2">
    <location>
        <begin position="104"/>
        <end position="160"/>
    </location>
</feature>
<reference evidence="3" key="1">
    <citation type="submission" date="2022-10" db="EMBL/GenBank/DDBJ databases">
        <authorList>
            <person name="Koch H."/>
        </authorList>
    </citation>
    <scope>NUCLEOTIDE SEQUENCE</scope>
    <source>
        <strain evidence="3">DNF</strain>
    </source>
</reference>
<dbReference type="KEGG" id="nti:DNFV4_04584"/>
<feature type="region of interest" description="Disordered" evidence="1">
    <location>
        <begin position="1"/>
        <end position="33"/>
    </location>
</feature>
<gene>
    <name evidence="3" type="ORF">DNFV4_04584</name>
</gene>
<evidence type="ECO:0000313" key="3">
    <source>
        <dbReference type="EMBL" id="CAI4034140.1"/>
    </source>
</evidence>
<dbReference type="InterPro" id="IPR025959">
    <property type="entry name" value="Winged_HTH_dom"/>
</dbReference>
<evidence type="ECO:0000259" key="2">
    <source>
        <dbReference type="Pfam" id="PF13592"/>
    </source>
</evidence>
<dbReference type="RefSeq" id="WP_370693602.1">
    <property type="nucleotide sequence ID" value="NZ_OX365700.1"/>
</dbReference>
<protein>
    <submittedName>
        <fullName evidence="3">Transposase</fullName>
    </submittedName>
</protein>
<dbReference type="Pfam" id="PF13551">
    <property type="entry name" value="HTH_29"/>
    <property type="match status" value="1"/>
</dbReference>
<sequence>MERQKLLSYTRRHEASRKRPATGTATPTGDPVAQAGTTLSAIARAVGASVSSVFRWAEAYRKHGRRGLQSRPTPGRPPGLSPAQKKRLAALLLRGPLAAGYRTDLWTLRRVAQMIRKQFGVRYHPCHVWKLLTSLGWSCQKPERRALQRDDAAIARWKRARWPHIKKRRATWCPPRLP</sequence>